<dbReference type="NCBIfam" id="TIGR00694">
    <property type="entry name" value="thiM"/>
    <property type="match status" value="1"/>
</dbReference>
<accession>A0A448TVB1</accession>
<dbReference type="SUPFAM" id="SSF53613">
    <property type="entry name" value="Ribokinase-like"/>
    <property type="match status" value="1"/>
</dbReference>
<feature type="binding site" evidence="11">
    <location>
        <position position="118"/>
    </location>
    <ligand>
        <name>ATP</name>
        <dbReference type="ChEBI" id="CHEBI:30616"/>
    </ligand>
</feature>
<dbReference type="GO" id="GO:0004417">
    <property type="term" value="F:hydroxyethylthiazole kinase activity"/>
    <property type="evidence" value="ECO:0007669"/>
    <property type="project" value="UniProtKB-UniRule"/>
</dbReference>
<dbReference type="NCBIfam" id="NF006830">
    <property type="entry name" value="PRK09355.1"/>
    <property type="match status" value="1"/>
</dbReference>
<dbReference type="EMBL" id="LR134510">
    <property type="protein sequence ID" value="VEJ09863.1"/>
    <property type="molecule type" value="Genomic_DNA"/>
</dbReference>
<feature type="binding site" evidence="11">
    <location>
        <position position="42"/>
    </location>
    <ligand>
        <name>substrate</name>
    </ligand>
</feature>
<dbReference type="UniPathway" id="UPA00060">
    <property type="reaction ID" value="UER00139"/>
</dbReference>
<keyword evidence="9 11" id="KW-0460">Magnesium</keyword>
<dbReference type="RefSeq" id="WP_126600140.1">
    <property type="nucleotide sequence ID" value="NZ_LR134510.1"/>
</dbReference>
<dbReference type="PRINTS" id="PR01099">
    <property type="entry name" value="HYETHTZKNASE"/>
</dbReference>
<evidence type="ECO:0000256" key="4">
    <source>
        <dbReference type="ARBA" id="ARBA00022679"/>
    </source>
</evidence>
<feature type="binding site" evidence="11">
    <location>
        <position position="191"/>
    </location>
    <ligand>
        <name>substrate</name>
    </ligand>
</feature>
<sequence length="268" mass="28877">MLDITLINQLRTHNPLIHCITNIVAANFVANGLLAIGASPLMSDCAEEMADLATLTQGLSVNIGTLCEDKWQAVCLACSHYNQHQKPILLDPVGVGATQFRQQKINYLLEHYHFTAIRGNAAELAYLAGINWQPKGVDVGEGQQDPILIAQKVATKYHTTVLLSGATDIITDGSQTITVTGGSPFLPKITATGCLQGAVLTAFLACCNHPLRALTTASAFYKIAAEKAEQRTLLQAGSNGTFLMAFLDALAQPHLDYIKNHVQIKEIK</sequence>
<keyword evidence="4 11" id="KW-0808">Transferase</keyword>
<comment type="similarity">
    <text evidence="11">Belongs to the Thz kinase family.</text>
</comment>
<reference evidence="12 13" key="1">
    <citation type="submission" date="2018-12" db="EMBL/GenBank/DDBJ databases">
        <authorList>
            <consortium name="Pathogen Informatics"/>
        </authorList>
    </citation>
    <scope>NUCLEOTIDE SEQUENCE [LARGE SCALE GENOMIC DNA]</scope>
    <source>
        <strain evidence="12 13">NCTC12871</strain>
    </source>
</reference>
<evidence type="ECO:0000256" key="7">
    <source>
        <dbReference type="ARBA" id="ARBA00022777"/>
    </source>
</evidence>
<dbReference type="AlphaFoldDB" id="A0A448TVB1"/>
<comment type="function">
    <text evidence="11">Catalyzes the phosphorylation of the hydroxyl group of 4-methyl-5-beta-hydroxyethylthiazole (THZ).</text>
</comment>
<evidence type="ECO:0000256" key="1">
    <source>
        <dbReference type="ARBA" id="ARBA00001771"/>
    </source>
</evidence>
<keyword evidence="13" id="KW-1185">Reference proteome</keyword>
<evidence type="ECO:0000256" key="8">
    <source>
        <dbReference type="ARBA" id="ARBA00022840"/>
    </source>
</evidence>
<evidence type="ECO:0000256" key="3">
    <source>
        <dbReference type="ARBA" id="ARBA00004868"/>
    </source>
</evidence>
<evidence type="ECO:0000256" key="10">
    <source>
        <dbReference type="ARBA" id="ARBA00022977"/>
    </source>
</evidence>
<dbReference type="CDD" id="cd01170">
    <property type="entry name" value="THZ_kinase"/>
    <property type="match status" value="1"/>
</dbReference>
<keyword evidence="8 11" id="KW-0067">ATP-binding</keyword>
<evidence type="ECO:0000256" key="6">
    <source>
        <dbReference type="ARBA" id="ARBA00022741"/>
    </source>
</evidence>
<proteinExistence type="inferred from homology"/>
<protein>
    <recommendedName>
        <fullName evidence="11">Hydroxyethylthiazole kinase</fullName>
        <ecNumber evidence="11">2.7.1.50</ecNumber>
    </recommendedName>
    <alternativeName>
        <fullName evidence="11">4-methyl-5-beta-hydroxyethylthiazole kinase</fullName>
        <shortName evidence="11">TH kinase</shortName>
        <shortName evidence="11">Thz kinase</shortName>
    </alternativeName>
</protein>
<dbReference type="Gene3D" id="3.40.1190.20">
    <property type="match status" value="1"/>
</dbReference>
<evidence type="ECO:0000256" key="5">
    <source>
        <dbReference type="ARBA" id="ARBA00022723"/>
    </source>
</evidence>
<keyword evidence="10 11" id="KW-0784">Thiamine biosynthesis</keyword>
<evidence type="ECO:0000256" key="9">
    <source>
        <dbReference type="ARBA" id="ARBA00022842"/>
    </source>
</evidence>
<dbReference type="GO" id="GO:0000287">
    <property type="term" value="F:magnesium ion binding"/>
    <property type="evidence" value="ECO:0007669"/>
    <property type="project" value="UniProtKB-UniRule"/>
</dbReference>
<evidence type="ECO:0000313" key="12">
    <source>
        <dbReference type="EMBL" id="VEJ09863.1"/>
    </source>
</evidence>
<comment type="cofactor">
    <cofactor evidence="2 11">
        <name>Mg(2+)</name>
        <dbReference type="ChEBI" id="CHEBI:18420"/>
    </cofactor>
</comment>
<dbReference type="KEGG" id="adp:NCTC12871_01350"/>
<gene>
    <name evidence="11 12" type="primary">thiM</name>
    <name evidence="12" type="ORF">NCTC12871_01350</name>
</gene>
<comment type="pathway">
    <text evidence="3 11">Cofactor biosynthesis; thiamine diphosphate biosynthesis; 4-methyl-5-(2-phosphoethyl)-thiazole from 5-(2-hydroxyethyl)-4-methylthiazole: step 1/1.</text>
</comment>
<keyword evidence="6 11" id="KW-0547">Nucleotide-binding</keyword>
<feature type="binding site" evidence="11">
    <location>
        <position position="164"/>
    </location>
    <ligand>
        <name>ATP</name>
        <dbReference type="ChEBI" id="CHEBI:30616"/>
    </ligand>
</feature>
<dbReference type="Pfam" id="PF02110">
    <property type="entry name" value="HK"/>
    <property type="match status" value="1"/>
</dbReference>
<evidence type="ECO:0000256" key="2">
    <source>
        <dbReference type="ARBA" id="ARBA00001946"/>
    </source>
</evidence>
<dbReference type="InterPro" id="IPR029056">
    <property type="entry name" value="Ribokinase-like"/>
</dbReference>
<organism evidence="12 13">
    <name type="scientific">Actinobacillus delphinicola</name>
    <dbReference type="NCBI Taxonomy" id="51161"/>
    <lineage>
        <taxon>Bacteria</taxon>
        <taxon>Pseudomonadati</taxon>
        <taxon>Pseudomonadota</taxon>
        <taxon>Gammaproteobacteria</taxon>
        <taxon>Pasteurellales</taxon>
        <taxon>Pasteurellaceae</taxon>
        <taxon>Actinobacillus</taxon>
    </lineage>
</organism>
<dbReference type="GO" id="GO:0009229">
    <property type="term" value="P:thiamine diphosphate biosynthetic process"/>
    <property type="evidence" value="ECO:0007669"/>
    <property type="project" value="UniProtKB-UniRule"/>
</dbReference>
<dbReference type="GO" id="GO:0005524">
    <property type="term" value="F:ATP binding"/>
    <property type="evidence" value="ECO:0007669"/>
    <property type="project" value="UniProtKB-UniRule"/>
</dbReference>
<evidence type="ECO:0000256" key="11">
    <source>
        <dbReference type="HAMAP-Rule" id="MF_00228"/>
    </source>
</evidence>
<dbReference type="OrthoDB" id="8909021at2"/>
<keyword evidence="5 11" id="KW-0479">Metal-binding</keyword>
<keyword evidence="7 11" id="KW-0418">Kinase</keyword>
<dbReference type="Proteomes" id="UP000279799">
    <property type="component" value="Chromosome"/>
</dbReference>
<dbReference type="PIRSF" id="PIRSF000513">
    <property type="entry name" value="Thz_kinase"/>
    <property type="match status" value="1"/>
</dbReference>
<dbReference type="EC" id="2.7.1.50" evidence="11"/>
<comment type="catalytic activity">
    <reaction evidence="1 11">
        <text>5-(2-hydroxyethyl)-4-methylthiazole + ATP = 4-methyl-5-(2-phosphooxyethyl)-thiazole + ADP + H(+)</text>
        <dbReference type="Rhea" id="RHEA:24212"/>
        <dbReference type="ChEBI" id="CHEBI:15378"/>
        <dbReference type="ChEBI" id="CHEBI:17957"/>
        <dbReference type="ChEBI" id="CHEBI:30616"/>
        <dbReference type="ChEBI" id="CHEBI:58296"/>
        <dbReference type="ChEBI" id="CHEBI:456216"/>
        <dbReference type="EC" id="2.7.1.50"/>
    </reaction>
</comment>
<dbReference type="InterPro" id="IPR000417">
    <property type="entry name" value="Hyethyz_kinase"/>
</dbReference>
<dbReference type="GO" id="GO:0009228">
    <property type="term" value="P:thiamine biosynthetic process"/>
    <property type="evidence" value="ECO:0007669"/>
    <property type="project" value="UniProtKB-KW"/>
</dbReference>
<evidence type="ECO:0000313" key="13">
    <source>
        <dbReference type="Proteomes" id="UP000279799"/>
    </source>
</evidence>
<dbReference type="HAMAP" id="MF_00228">
    <property type="entry name" value="Thz_kinase"/>
    <property type="match status" value="1"/>
</dbReference>
<name>A0A448TVB1_9PAST</name>